<dbReference type="GO" id="GO:0006596">
    <property type="term" value="P:polyamine biosynthetic process"/>
    <property type="evidence" value="ECO:0007669"/>
    <property type="project" value="UniProtKB-KW"/>
</dbReference>
<dbReference type="PANTHER" id="PTHR43317:SF1">
    <property type="entry name" value="THERMOSPERMINE SYNTHASE ACAULIS5"/>
    <property type="match status" value="1"/>
</dbReference>
<accession>A0A7C5LAM2</accession>
<dbReference type="GO" id="GO:0032259">
    <property type="term" value="P:methylation"/>
    <property type="evidence" value="ECO:0007669"/>
    <property type="project" value="UniProtKB-KW"/>
</dbReference>
<dbReference type="PANTHER" id="PTHR43317">
    <property type="entry name" value="THERMOSPERMINE SYNTHASE ACAULIS5"/>
    <property type="match status" value="1"/>
</dbReference>
<dbReference type="SUPFAM" id="SSF53335">
    <property type="entry name" value="S-adenosyl-L-methionine-dependent methyltransferases"/>
    <property type="match status" value="1"/>
</dbReference>
<dbReference type="GO" id="GO:0008168">
    <property type="term" value="F:methyltransferase activity"/>
    <property type="evidence" value="ECO:0007669"/>
    <property type="project" value="UniProtKB-KW"/>
</dbReference>
<dbReference type="Pfam" id="PF03602">
    <property type="entry name" value="Cons_hypoth95"/>
    <property type="match status" value="1"/>
</dbReference>
<keyword evidence="1" id="KW-0620">Polyamine biosynthesis</keyword>
<dbReference type="CDD" id="cd02440">
    <property type="entry name" value="AdoMet_MTases"/>
    <property type="match status" value="1"/>
</dbReference>
<evidence type="ECO:0000313" key="2">
    <source>
        <dbReference type="EMBL" id="HHK68404.1"/>
    </source>
</evidence>
<protein>
    <submittedName>
        <fullName evidence="2">Methyltransferase domain-containing protein</fullName>
    </submittedName>
</protein>
<reference evidence="2" key="1">
    <citation type="journal article" date="2020" name="mSystems">
        <title>Genome- and Community-Level Interaction Insights into Carbon Utilization and Element Cycling Functions of Hydrothermarchaeota in Hydrothermal Sediment.</title>
        <authorList>
            <person name="Zhou Z."/>
            <person name="Liu Y."/>
            <person name="Xu W."/>
            <person name="Pan J."/>
            <person name="Luo Z.H."/>
            <person name="Li M."/>
        </authorList>
    </citation>
    <scope>NUCLEOTIDE SEQUENCE [LARGE SCALE GENOMIC DNA]</scope>
    <source>
        <strain evidence="2">SpSt-1056</strain>
    </source>
</reference>
<comment type="caution">
    <text evidence="2">The sequence shown here is derived from an EMBL/GenBank/DDBJ whole genome shotgun (WGS) entry which is preliminary data.</text>
</comment>
<name>A0A7C5LAM2_CALS0</name>
<dbReference type="InterPro" id="IPR029063">
    <property type="entry name" value="SAM-dependent_MTases_sf"/>
</dbReference>
<keyword evidence="2" id="KW-0489">Methyltransferase</keyword>
<dbReference type="Gene3D" id="3.40.50.150">
    <property type="entry name" value="Vaccinia Virus protein VP39"/>
    <property type="match status" value="1"/>
</dbReference>
<organism evidence="2">
    <name type="scientific">Caldiarchaeum subterraneum</name>
    <dbReference type="NCBI Taxonomy" id="311458"/>
    <lineage>
        <taxon>Archaea</taxon>
        <taxon>Nitrososphaerota</taxon>
        <taxon>Candidatus Caldarchaeales</taxon>
        <taxon>Candidatus Caldarchaeaceae</taxon>
        <taxon>Candidatus Caldarchaeum</taxon>
    </lineage>
</organism>
<evidence type="ECO:0000256" key="1">
    <source>
        <dbReference type="ARBA" id="ARBA00023115"/>
    </source>
</evidence>
<dbReference type="EMBL" id="DRWN01000031">
    <property type="protein sequence ID" value="HHK68404.1"/>
    <property type="molecule type" value="Genomic_DNA"/>
</dbReference>
<sequence>MKQRRIPVLAGVEAQRLLTLRGKTAHAEVSLDLGLTHQPCLIQADEVVVGKLRLSWQLLKEIAERLEDVFVLGRKAERLCWFDDSFYRLVLPKWGHAPTVEIDGIRMHRTVEVMPEEDAMQKISLIPSLRNATVLDVCTGLGYTAIAALKRGASKIISVEKDPNVLKMAAYNPWSRDLFDKRVKIVLRDALDFLPSCRTLFDAVVHDPPTFKIAGDLYSLDFYRELYRVLNRGGVLVHYVGQPGVKRGVKFYKGVMERLRMAGFRTDYVSFALCVRAVKV</sequence>
<proteinExistence type="predicted"/>
<gene>
    <name evidence="2" type="ORF">ENM11_04525</name>
</gene>
<keyword evidence="2" id="KW-0808">Transferase</keyword>
<dbReference type="AlphaFoldDB" id="A0A7C5LAM2"/>